<dbReference type="Proteomes" id="UP000273278">
    <property type="component" value="Chromosome"/>
</dbReference>
<dbReference type="OMA" id="DEEECHC"/>
<feature type="compositionally biased region" description="Acidic residues" evidence="1">
    <location>
        <begin position="157"/>
        <end position="167"/>
    </location>
</feature>
<dbReference type="EMBL" id="CP017686">
    <property type="protein sequence ID" value="AYQ55087.1"/>
    <property type="molecule type" value="Genomic_DNA"/>
</dbReference>
<reference evidence="2 3" key="1">
    <citation type="submission" date="2016-10" db="EMBL/GenBank/DDBJ databases">
        <title>Complete genome of the TMA-utilizing, human hosted archaeon Methanomethylophilus alvus Gen. nov, sp. nov., strain Mx-05, derived from a pure culture.</title>
        <authorList>
            <person name="Brugere J.-F."/>
            <person name="Ben Hania W."/>
            <person name="Chaudhary P.P."/>
            <person name="Gaci N."/>
            <person name="Borrel G."/>
            <person name="Cao Van Tuat L."/>
            <person name="Fardeau M.-L."/>
            <person name="Harris H.M.B."/>
            <person name="O'Toole P.W."/>
            <person name="Ollivier B."/>
        </authorList>
    </citation>
    <scope>NUCLEOTIDE SEQUENCE [LARGE SCALE GENOMIC DNA]</scope>
    <source>
        <strain evidence="2 3">Mx-05</strain>
    </source>
</reference>
<feature type="region of interest" description="Disordered" evidence="1">
    <location>
        <begin position="220"/>
        <end position="251"/>
    </location>
</feature>
<dbReference type="GeneID" id="41321726"/>
<protein>
    <submittedName>
        <fullName evidence="2">Hydrogenase nickel incorporation protein HypA</fullName>
    </submittedName>
</protein>
<feature type="compositionally biased region" description="Basic residues" evidence="1">
    <location>
        <begin position="236"/>
        <end position="251"/>
    </location>
</feature>
<feature type="compositionally biased region" description="Basic and acidic residues" evidence="1">
    <location>
        <begin position="220"/>
        <end position="235"/>
    </location>
</feature>
<dbReference type="AlphaFoldDB" id="A0A3G3IGW0"/>
<proteinExistence type="predicted"/>
<sequence>MSEDKECHCHEHGEECHCHDHDHEHTSIEEAGGCAAGFTGTIENFNSDAEMRLADALMAVGKYVQGESGCLLGHIKAAVYTEEGSGLTLNLIDMDNGVEHHGTLPRADHVKFNFMCAVLDVDEHELTHEMMHAIDDSGLDYKIDPESLHHHHHHHDDDDDDECEVDEEGHHHHHHDGECHCHDHHHDDDEEECHCHHHHHHDDDDEEECHCHDHHHHEDGECHCHDHEEKEEEKPKKKGFFSRFSRKDKKD</sequence>
<feature type="region of interest" description="Disordered" evidence="1">
    <location>
        <begin position="148"/>
        <end position="169"/>
    </location>
</feature>
<accession>A0A3G3IGW0</accession>
<organism evidence="2 3">
    <name type="scientific">Methanomethylophilus alvi</name>
    <dbReference type="NCBI Taxonomy" id="1291540"/>
    <lineage>
        <taxon>Archaea</taxon>
        <taxon>Methanobacteriati</taxon>
        <taxon>Thermoplasmatota</taxon>
        <taxon>Thermoplasmata</taxon>
        <taxon>Methanomassiliicoccales</taxon>
        <taxon>Methanomethylophilaceae</taxon>
        <taxon>Methanomethylophilus</taxon>
    </lineage>
</organism>
<evidence type="ECO:0000313" key="3">
    <source>
        <dbReference type="Proteomes" id="UP000273278"/>
    </source>
</evidence>
<gene>
    <name evidence="2" type="ORF">BKD89_04625</name>
</gene>
<name>A0A3G3IGW0_9ARCH</name>
<evidence type="ECO:0000256" key="1">
    <source>
        <dbReference type="SAM" id="MobiDB-lite"/>
    </source>
</evidence>
<dbReference type="RefSeq" id="WP_015504827.1">
    <property type="nucleotide sequence ID" value="NZ_CAYARL010000002.1"/>
</dbReference>
<evidence type="ECO:0000313" key="2">
    <source>
        <dbReference type="EMBL" id="AYQ55087.1"/>
    </source>
</evidence>